<sequence length="390" mass="41688">MVAASLAAPAHAAELHDDGAATLVLATEHGIAAGDNSPVNGKVNDLINELAARGGGTIIFPPGIYRVDSSGIELKNQVSIIGLGEATQFQPVGDWKELAGVFRIGSDTENNSEPVFRTGLHNFSIKPGTDPVQHSDPIPNTVGVLFNTYNGEDPGEPDAAHRISGLTLWDLDMGIKLKGKDDQGCQVTNIRGRRFLRTALTVGDLDREGGADNSFQMIDFSSANLARLDAACVEVYSANCSFSQVKTWYSKRSLDFSESLKAGAGFFVRATRNTFSQCDAQDNGGHGFVIALGDNGFTNCIADSNGHADNLSQASHQSDAHGFHLEREAERVQLLGCQSFNRLREAPGQAVGFWVYPDNTSVTLIGSAARNTQEQVSAGKLPESRLLILE</sequence>
<comment type="caution">
    <text evidence="1">The sequence shown here is derived from an EMBL/GenBank/DDBJ whole genome shotgun (WGS) entry which is preliminary data.</text>
</comment>
<reference evidence="1 2" key="1">
    <citation type="journal article" date="2014" name="Int. J. Syst. Evol. Microbiol.">
        <title>Complete genome sequence of Corynebacterium casei LMG S-19264T (=DSM 44701T), isolated from a smear-ripened cheese.</title>
        <authorList>
            <consortium name="US DOE Joint Genome Institute (JGI-PGF)"/>
            <person name="Walter F."/>
            <person name="Albersmeier A."/>
            <person name="Kalinowski J."/>
            <person name="Ruckert C."/>
        </authorList>
    </citation>
    <scope>NUCLEOTIDE SEQUENCE [LARGE SCALE GENOMIC DNA]</scope>
    <source>
        <strain evidence="1 2">CCM 8669</strain>
    </source>
</reference>
<name>A0A917ILB5_9MICC</name>
<protein>
    <recommendedName>
        <fullName evidence="3">Pectate lyase superfamily protein domain-containing protein</fullName>
    </recommendedName>
</protein>
<dbReference type="InterPro" id="IPR011050">
    <property type="entry name" value="Pectin_lyase_fold/virulence"/>
</dbReference>
<dbReference type="Proteomes" id="UP000600171">
    <property type="component" value="Unassembled WGS sequence"/>
</dbReference>
<organism evidence="1 2">
    <name type="scientific">Rothia aerolata</name>
    <dbReference type="NCBI Taxonomy" id="1812262"/>
    <lineage>
        <taxon>Bacteria</taxon>
        <taxon>Bacillati</taxon>
        <taxon>Actinomycetota</taxon>
        <taxon>Actinomycetes</taxon>
        <taxon>Micrococcales</taxon>
        <taxon>Micrococcaceae</taxon>
        <taxon>Rothia</taxon>
    </lineage>
</organism>
<evidence type="ECO:0008006" key="3">
    <source>
        <dbReference type="Google" id="ProtNLM"/>
    </source>
</evidence>
<dbReference type="EMBL" id="BMDC01000001">
    <property type="protein sequence ID" value="GGH57112.1"/>
    <property type="molecule type" value="Genomic_DNA"/>
</dbReference>
<dbReference type="AlphaFoldDB" id="A0A917ILB5"/>
<keyword evidence="2" id="KW-1185">Reference proteome</keyword>
<dbReference type="SUPFAM" id="SSF51126">
    <property type="entry name" value="Pectin lyase-like"/>
    <property type="match status" value="1"/>
</dbReference>
<gene>
    <name evidence="1" type="ORF">GCM10007359_01910</name>
</gene>
<dbReference type="InterPro" id="IPR012334">
    <property type="entry name" value="Pectin_lyas_fold"/>
</dbReference>
<evidence type="ECO:0000313" key="2">
    <source>
        <dbReference type="Proteomes" id="UP000600171"/>
    </source>
</evidence>
<dbReference type="Gene3D" id="2.160.20.10">
    <property type="entry name" value="Single-stranded right-handed beta-helix, Pectin lyase-like"/>
    <property type="match status" value="1"/>
</dbReference>
<accession>A0A917ILB5</accession>
<evidence type="ECO:0000313" key="1">
    <source>
        <dbReference type="EMBL" id="GGH57112.1"/>
    </source>
</evidence>
<proteinExistence type="predicted"/>